<name>A0ABQ2GY69_9DEIO</name>
<comment type="similarity">
    <text evidence="1">Belongs to the peptidase S1C family.</text>
</comment>
<dbReference type="Pfam" id="PF13180">
    <property type="entry name" value="PDZ_2"/>
    <property type="match status" value="1"/>
</dbReference>
<dbReference type="Gene3D" id="2.30.42.10">
    <property type="match status" value="1"/>
</dbReference>
<evidence type="ECO:0000259" key="5">
    <source>
        <dbReference type="PROSITE" id="PS50106"/>
    </source>
</evidence>
<dbReference type="Proteomes" id="UP000661918">
    <property type="component" value="Unassembled WGS sequence"/>
</dbReference>
<evidence type="ECO:0000256" key="3">
    <source>
        <dbReference type="ARBA" id="ARBA00022801"/>
    </source>
</evidence>
<dbReference type="InterPro" id="IPR036034">
    <property type="entry name" value="PDZ_sf"/>
</dbReference>
<dbReference type="GO" id="GO:0008233">
    <property type="term" value="F:peptidase activity"/>
    <property type="evidence" value="ECO:0007669"/>
    <property type="project" value="UniProtKB-KW"/>
</dbReference>
<dbReference type="PANTHER" id="PTHR43343:SF3">
    <property type="entry name" value="PROTEASE DO-LIKE 8, CHLOROPLASTIC"/>
    <property type="match status" value="1"/>
</dbReference>
<dbReference type="PROSITE" id="PS50106">
    <property type="entry name" value="PDZ"/>
    <property type="match status" value="1"/>
</dbReference>
<feature type="compositionally biased region" description="Low complexity" evidence="4">
    <location>
        <begin position="57"/>
        <end position="80"/>
    </location>
</feature>
<dbReference type="PROSITE" id="PS51257">
    <property type="entry name" value="PROKAR_LIPOPROTEIN"/>
    <property type="match status" value="1"/>
</dbReference>
<dbReference type="InterPro" id="IPR009003">
    <property type="entry name" value="Peptidase_S1_PA"/>
</dbReference>
<gene>
    <name evidence="6" type="ORF">GCM10010841_27360</name>
</gene>
<dbReference type="EMBL" id="BMOM01000029">
    <property type="protein sequence ID" value="GGM17694.1"/>
    <property type="molecule type" value="Genomic_DNA"/>
</dbReference>
<dbReference type="Gene3D" id="2.40.10.10">
    <property type="entry name" value="Trypsin-like serine proteases"/>
    <property type="match status" value="2"/>
</dbReference>
<keyword evidence="2 6" id="KW-0645">Protease</keyword>
<dbReference type="Pfam" id="PF13365">
    <property type="entry name" value="Trypsin_2"/>
    <property type="match status" value="1"/>
</dbReference>
<dbReference type="InterPro" id="IPR043504">
    <property type="entry name" value="Peptidase_S1_PA_chymotrypsin"/>
</dbReference>
<comment type="caution">
    <text evidence="6">The sequence shown here is derived from an EMBL/GenBank/DDBJ whole genome shotgun (WGS) entry which is preliminary data.</text>
</comment>
<dbReference type="InterPro" id="IPR001478">
    <property type="entry name" value="PDZ"/>
</dbReference>
<keyword evidence="3" id="KW-0378">Hydrolase</keyword>
<organism evidence="6 7">
    <name type="scientific">Deinococcus aerophilus</name>
    <dbReference type="NCBI Taxonomy" id="522488"/>
    <lineage>
        <taxon>Bacteria</taxon>
        <taxon>Thermotogati</taxon>
        <taxon>Deinococcota</taxon>
        <taxon>Deinococci</taxon>
        <taxon>Deinococcales</taxon>
        <taxon>Deinococcaceae</taxon>
        <taxon>Deinococcus</taxon>
    </lineage>
</organism>
<evidence type="ECO:0000256" key="4">
    <source>
        <dbReference type="SAM" id="MobiDB-lite"/>
    </source>
</evidence>
<keyword evidence="7" id="KW-1185">Reference proteome</keyword>
<reference evidence="7" key="1">
    <citation type="journal article" date="2019" name="Int. J. Syst. Evol. Microbiol.">
        <title>The Global Catalogue of Microorganisms (GCM) 10K type strain sequencing project: providing services to taxonomists for standard genome sequencing and annotation.</title>
        <authorList>
            <consortium name="The Broad Institute Genomics Platform"/>
            <consortium name="The Broad Institute Genome Sequencing Center for Infectious Disease"/>
            <person name="Wu L."/>
            <person name="Ma J."/>
        </authorList>
    </citation>
    <scope>NUCLEOTIDE SEQUENCE [LARGE SCALE GENOMIC DNA]</scope>
    <source>
        <strain evidence="7">JCM 15443</strain>
    </source>
</reference>
<dbReference type="InterPro" id="IPR001940">
    <property type="entry name" value="Peptidase_S1C"/>
</dbReference>
<feature type="domain" description="PDZ" evidence="5">
    <location>
        <begin position="347"/>
        <end position="449"/>
    </location>
</feature>
<evidence type="ECO:0000256" key="2">
    <source>
        <dbReference type="ARBA" id="ARBA00022670"/>
    </source>
</evidence>
<feature type="region of interest" description="Disordered" evidence="4">
    <location>
        <begin position="36"/>
        <end position="82"/>
    </location>
</feature>
<accession>A0ABQ2GY69</accession>
<evidence type="ECO:0000313" key="6">
    <source>
        <dbReference type="EMBL" id="GGM17694.1"/>
    </source>
</evidence>
<dbReference type="SUPFAM" id="SSF50156">
    <property type="entry name" value="PDZ domain-like"/>
    <property type="match status" value="1"/>
</dbReference>
<evidence type="ECO:0000256" key="1">
    <source>
        <dbReference type="ARBA" id="ARBA00010541"/>
    </source>
</evidence>
<protein>
    <submittedName>
        <fullName evidence="6">Serine protease</fullName>
    </submittedName>
</protein>
<evidence type="ECO:0000313" key="7">
    <source>
        <dbReference type="Proteomes" id="UP000661918"/>
    </source>
</evidence>
<proteinExistence type="inferred from homology"/>
<dbReference type="PRINTS" id="PR00834">
    <property type="entry name" value="PROTEASES2C"/>
</dbReference>
<dbReference type="InterPro" id="IPR051201">
    <property type="entry name" value="Chloro_Bact_Ser_Proteases"/>
</dbReference>
<dbReference type="GO" id="GO:0006508">
    <property type="term" value="P:proteolysis"/>
    <property type="evidence" value="ECO:0007669"/>
    <property type="project" value="UniProtKB-KW"/>
</dbReference>
<dbReference type="SUPFAM" id="SSF50494">
    <property type="entry name" value="Trypsin-like serine proteases"/>
    <property type="match status" value="1"/>
</dbReference>
<dbReference type="SMART" id="SM00228">
    <property type="entry name" value="PDZ"/>
    <property type="match status" value="1"/>
</dbReference>
<dbReference type="PANTHER" id="PTHR43343">
    <property type="entry name" value="PEPTIDASE S12"/>
    <property type="match status" value="1"/>
</dbReference>
<sequence>MRRIRDTAGMKTTGMATTLVLISLAAGLSGCRTDTLGGSPAGTAPGETVQTTPTPPTTDGTTPTDTAPAPAESSSGAAASDPVGLEAGARLQSEQNTIEVVNRYEPGLVFISTEQEVTQDPLAMMYGGQGGSQVQQGVGSGFFVNDAGDILTNYHVVAGSDGSGSASRIRIRVMNQKDTVDATVIGLAPQYDLALIRPEGLDPALIRPIPLGDSSSLKVGQKAIAMGAPFGLDFSVSEGIVSSTSRQIPIGFSGGIGGEGITQKAIQTDAAINPGNSGGPLLNSSGEVIGINTQILSPSGQATGVGQSAGVGFAIPINAAKNLLPRLQAAKGGIVNPPRIGITAGLLVQGPQTPLAVGLGALTSQGKQQLNLPEQGLIIGQVQPGTPAARAGLQGGTRQQQFRGGAISLGGDVITAADGEPVDALEDLQAILIGKQEGETVTLTVMRDGQEREVKVTLDAAAFQ</sequence>